<evidence type="ECO:0000313" key="1">
    <source>
        <dbReference type="EMBL" id="PAV93653.1"/>
    </source>
</evidence>
<proteinExistence type="predicted"/>
<keyword evidence="2" id="KW-1185">Reference proteome</keyword>
<dbReference type="AlphaFoldDB" id="A0A2A2M5H9"/>
<reference evidence="1 2" key="1">
    <citation type="journal article" date="2017" name="Curr. Biol.">
        <title>Genome architecture and evolution of a unichromosomal asexual nematode.</title>
        <authorList>
            <person name="Fradin H."/>
            <person name="Zegar C."/>
            <person name="Gutwein M."/>
            <person name="Lucas J."/>
            <person name="Kovtun M."/>
            <person name="Corcoran D."/>
            <person name="Baugh L.R."/>
            <person name="Kiontke K."/>
            <person name="Gunsalus K."/>
            <person name="Fitch D.H."/>
            <person name="Piano F."/>
        </authorList>
    </citation>
    <scope>NUCLEOTIDE SEQUENCE [LARGE SCALE GENOMIC DNA]</scope>
    <source>
        <strain evidence="1">PF1309</strain>
    </source>
</reference>
<gene>
    <name evidence="1" type="ORF">WR25_01343</name>
</gene>
<sequence>MGPLTERQKAAVLATTQALAAQDRQIERNRQRQQLYIDALSQMRDIVRAATQDFARGDLGQPTTCSTACSRMRFVTCATR</sequence>
<protein>
    <submittedName>
        <fullName evidence="1">Uncharacterized protein</fullName>
    </submittedName>
</protein>
<dbReference type="EMBL" id="LIAE01004827">
    <property type="protein sequence ID" value="PAV93653.1"/>
    <property type="molecule type" value="Genomic_DNA"/>
</dbReference>
<dbReference type="Proteomes" id="UP000218231">
    <property type="component" value="Unassembled WGS sequence"/>
</dbReference>
<name>A0A2A2M5H9_9BILA</name>
<evidence type="ECO:0000313" key="2">
    <source>
        <dbReference type="Proteomes" id="UP000218231"/>
    </source>
</evidence>
<organism evidence="1 2">
    <name type="scientific">Diploscapter pachys</name>
    <dbReference type="NCBI Taxonomy" id="2018661"/>
    <lineage>
        <taxon>Eukaryota</taxon>
        <taxon>Metazoa</taxon>
        <taxon>Ecdysozoa</taxon>
        <taxon>Nematoda</taxon>
        <taxon>Chromadorea</taxon>
        <taxon>Rhabditida</taxon>
        <taxon>Rhabditina</taxon>
        <taxon>Rhabditomorpha</taxon>
        <taxon>Rhabditoidea</taxon>
        <taxon>Rhabditidae</taxon>
        <taxon>Diploscapter</taxon>
    </lineage>
</organism>
<accession>A0A2A2M5H9</accession>
<comment type="caution">
    <text evidence="1">The sequence shown here is derived from an EMBL/GenBank/DDBJ whole genome shotgun (WGS) entry which is preliminary data.</text>
</comment>